<evidence type="ECO:0000313" key="2">
    <source>
        <dbReference type="Proteomes" id="UP000265520"/>
    </source>
</evidence>
<accession>A0A392VP59</accession>
<evidence type="ECO:0000313" key="1">
    <source>
        <dbReference type="EMBL" id="MCI89667.1"/>
    </source>
</evidence>
<dbReference type="EMBL" id="LXQA011225059">
    <property type="protein sequence ID" value="MCI89667.1"/>
    <property type="molecule type" value="Genomic_DNA"/>
</dbReference>
<keyword evidence="2" id="KW-1185">Reference proteome</keyword>
<protein>
    <submittedName>
        <fullName evidence="1">Uncharacterized protein</fullName>
    </submittedName>
</protein>
<comment type="caution">
    <text evidence="1">The sequence shown here is derived from an EMBL/GenBank/DDBJ whole genome shotgun (WGS) entry which is preliminary data.</text>
</comment>
<name>A0A392VP59_9FABA</name>
<dbReference type="AlphaFoldDB" id="A0A392VP59"/>
<feature type="non-terminal residue" evidence="1">
    <location>
        <position position="47"/>
    </location>
</feature>
<reference evidence="1 2" key="1">
    <citation type="journal article" date="2018" name="Front. Plant Sci.">
        <title>Red Clover (Trifolium pratense) and Zigzag Clover (T. medium) - A Picture of Genomic Similarities and Differences.</title>
        <authorList>
            <person name="Dluhosova J."/>
            <person name="Istvanek J."/>
            <person name="Nedelnik J."/>
            <person name="Repkova J."/>
        </authorList>
    </citation>
    <scope>NUCLEOTIDE SEQUENCE [LARGE SCALE GENOMIC DNA]</scope>
    <source>
        <strain evidence="2">cv. 10/8</strain>
        <tissue evidence="1">Leaf</tissue>
    </source>
</reference>
<proteinExistence type="predicted"/>
<organism evidence="1 2">
    <name type="scientific">Trifolium medium</name>
    <dbReference type="NCBI Taxonomy" id="97028"/>
    <lineage>
        <taxon>Eukaryota</taxon>
        <taxon>Viridiplantae</taxon>
        <taxon>Streptophyta</taxon>
        <taxon>Embryophyta</taxon>
        <taxon>Tracheophyta</taxon>
        <taxon>Spermatophyta</taxon>
        <taxon>Magnoliopsida</taxon>
        <taxon>eudicotyledons</taxon>
        <taxon>Gunneridae</taxon>
        <taxon>Pentapetalae</taxon>
        <taxon>rosids</taxon>
        <taxon>fabids</taxon>
        <taxon>Fabales</taxon>
        <taxon>Fabaceae</taxon>
        <taxon>Papilionoideae</taxon>
        <taxon>50 kb inversion clade</taxon>
        <taxon>NPAAA clade</taxon>
        <taxon>Hologalegina</taxon>
        <taxon>IRL clade</taxon>
        <taxon>Trifolieae</taxon>
        <taxon>Trifolium</taxon>
    </lineage>
</organism>
<sequence>MTLVLHLGRLVDRFGFSDLVLMWFHGGVCSAGESWVVLRQSFVKGDE</sequence>
<dbReference type="Proteomes" id="UP000265520">
    <property type="component" value="Unassembled WGS sequence"/>
</dbReference>